<keyword evidence="1" id="KW-0812">Transmembrane</keyword>
<evidence type="ECO:0000259" key="2">
    <source>
        <dbReference type="Pfam" id="PF10277"/>
    </source>
</evidence>
<dbReference type="PANTHER" id="PTHR12892:SF17">
    <property type="entry name" value="POST-GPI ATTACHMENT TO PROTEINS FACTOR 2-LIKE"/>
    <property type="match status" value="1"/>
</dbReference>
<dbReference type="InterPro" id="IPR019402">
    <property type="entry name" value="CWH43_N"/>
</dbReference>
<evidence type="ECO:0000313" key="3">
    <source>
        <dbReference type="EMBL" id="KAH8035851.1"/>
    </source>
</evidence>
<evidence type="ECO:0000256" key="1">
    <source>
        <dbReference type="SAM" id="Phobius"/>
    </source>
</evidence>
<dbReference type="GO" id="GO:0006506">
    <property type="term" value="P:GPI anchor biosynthetic process"/>
    <property type="evidence" value="ECO:0007669"/>
    <property type="project" value="TreeGrafter"/>
</dbReference>
<reference evidence="3" key="1">
    <citation type="journal article" date="2020" name="Cell">
        <title>Large-Scale Comparative Analyses of Tick Genomes Elucidate Their Genetic Diversity and Vector Capacities.</title>
        <authorList>
            <consortium name="Tick Genome and Microbiome Consortium (TIGMIC)"/>
            <person name="Jia N."/>
            <person name="Wang J."/>
            <person name="Shi W."/>
            <person name="Du L."/>
            <person name="Sun Y."/>
            <person name="Zhan W."/>
            <person name="Jiang J.F."/>
            <person name="Wang Q."/>
            <person name="Zhang B."/>
            <person name="Ji P."/>
            <person name="Bell-Sakyi L."/>
            <person name="Cui X.M."/>
            <person name="Yuan T.T."/>
            <person name="Jiang B.G."/>
            <person name="Yang W.F."/>
            <person name="Lam T.T."/>
            <person name="Chang Q.C."/>
            <person name="Ding S.J."/>
            <person name="Wang X.J."/>
            <person name="Zhu J.G."/>
            <person name="Ruan X.D."/>
            <person name="Zhao L."/>
            <person name="Wei J.T."/>
            <person name="Ye R.Z."/>
            <person name="Que T.C."/>
            <person name="Du C.H."/>
            <person name="Zhou Y.H."/>
            <person name="Cheng J.X."/>
            <person name="Dai P.F."/>
            <person name="Guo W.B."/>
            <person name="Han X.H."/>
            <person name="Huang E.J."/>
            <person name="Li L.F."/>
            <person name="Wei W."/>
            <person name="Gao Y.C."/>
            <person name="Liu J.Z."/>
            <person name="Shao H.Z."/>
            <person name="Wang X."/>
            <person name="Wang C.C."/>
            <person name="Yang T.C."/>
            <person name="Huo Q.B."/>
            <person name="Li W."/>
            <person name="Chen H.Y."/>
            <person name="Chen S.E."/>
            <person name="Zhou L.G."/>
            <person name="Ni X.B."/>
            <person name="Tian J.H."/>
            <person name="Sheng Y."/>
            <person name="Liu T."/>
            <person name="Pan Y.S."/>
            <person name="Xia L.Y."/>
            <person name="Li J."/>
            <person name="Zhao F."/>
            <person name="Cao W.C."/>
        </authorList>
    </citation>
    <scope>NUCLEOTIDE SEQUENCE</scope>
    <source>
        <strain evidence="3">Rmic-2018</strain>
    </source>
</reference>
<dbReference type="PANTHER" id="PTHR12892">
    <property type="entry name" value="FGF RECEPTOR ACTIVATING PROTEIN 1"/>
    <property type="match status" value="1"/>
</dbReference>
<sequence length="194" mass="21619">MDLVELTLQANDNCLILVGVRVPLFTIAACWATAMVFQHAEIATMTCQGTSVTSLWPSLGDVTDVWPQRSIWRTVIALHVAPRLLLVWNYAQYLSWRGVLVAPSRRDVYDFVACLSGAVHAASVGSLVMMVCASRRHYPVMHDALLINWTWWSLLHMAGTCLALRMSQHRSDGQQVRKCAMPRRGGRVAKVLGC</sequence>
<keyword evidence="4" id="KW-1185">Reference proteome</keyword>
<organism evidence="3 4">
    <name type="scientific">Rhipicephalus microplus</name>
    <name type="common">Cattle tick</name>
    <name type="synonym">Boophilus microplus</name>
    <dbReference type="NCBI Taxonomy" id="6941"/>
    <lineage>
        <taxon>Eukaryota</taxon>
        <taxon>Metazoa</taxon>
        <taxon>Ecdysozoa</taxon>
        <taxon>Arthropoda</taxon>
        <taxon>Chelicerata</taxon>
        <taxon>Arachnida</taxon>
        <taxon>Acari</taxon>
        <taxon>Parasitiformes</taxon>
        <taxon>Ixodida</taxon>
        <taxon>Ixodoidea</taxon>
        <taxon>Ixodidae</taxon>
        <taxon>Rhipicephalinae</taxon>
        <taxon>Rhipicephalus</taxon>
        <taxon>Boophilus</taxon>
    </lineage>
</organism>
<dbReference type="GO" id="GO:0000139">
    <property type="term" value="C:Golgi membrane"/>
    <property type="evidence" value="ECO:0007669"/>
    <property type="project" value="InterPro"/>
</dbReference>
<feature type="domain" description="CWH43-like N-terminal" evidence="2">
    <location>
        <begin position="15"/>
        <end position="171"/>
    </location>
</feature>
<dbReference type="Pfam" id="PF10277">
    <property type="entry name" value="Frag1"/>
    <property type="match status" value="1"/>
</dbReference>
<feature type="transmembrane region" description="Helical" evidence="1">
    <location>
        <begin position="108"/>
        <end position="129"/>
    </location>
</feature>
<dbReference type="GO" id="GO:0005789">
    <property type="term" value="C:endoplasmic reticulum membrane"/>
    <property type="evidence" value="ECO:0007669"/>
    <property type="project" value="TreeGrafter"/>
</dbReference>
<dbReference type="EMBL" id="JABSTU010000003">
    <property type="protein sequence ID" value="KAH8035851.1"/>
    <property type="molecule type" value="Genomic_DNA"/>
</dbReference>
<reference evidence="3" key="2">
    <citation type="submission" date="2021-09" db="EMBL/GenBank/DDBJ databases">
        <authorList>
            <person name="Jia N."/>
            <person name="Wang J."/>
            <person name="Shi W."/>
            <person name="Du L."/>
            <person name="Sun Y."/>
            <person name="Zhan W."/>
            <person name="Jiang J."/>
            <person name="Wang Q."/>
            <person name="Zhang B."/>
            <person name="Ji P."/>
            <person name="Sakyi L.B."/>
            <person name="Cui X."/>
            <person name="Yuan T."/>
            <person name="Jiang B."/>
            <person name="Yang W."/>
            <person name="Lam T.T.-Y."/>
            <person name="Chang Q."/>
            <person name="Ding S."/>
            <person name="Wang X."/>
            <person name="Zhu J."/>
            <person name="Ruan X."/>
            <person name="Zhao L."/>
            <person name="Wei J."/>
            <person name="Que T."/>
            <person name="Du C."/>
            <person name="Cheng J."/>
            <person name="Dai P."/>
            <person name="Han X."/>
            <person name="Huang E."/>
            <person name="Gao Y."/>
            <person name="Liu J."/>
            <person name="Shao H."/>
            <person name="Ye R."/>
            <person name="Li L."/>
            <person name="Wei W."/>
            <person name="Wang X."/>
            <person name="Wang C."/>
            <person name="Huo Q."/>
            <person name="Li W."/>
            <person name="Guo W."/>
            <person name="Chen H."/>
            <person name="Chen S."/>
            <person name="Zhou L."/>
            <person name="Zhou L."/>
            <person name="Ni X."/>
            <person name="Tian J."/>
            <person name="Zhou Y."/>
            <person name="Sheng Y."/>
            <person name="Liu T."/>
            <person name="Pan Y."/>
            <person name="Xia L."/>
            <person name="Li J."/>
            <person name="Zhao F."/>
            <person name="Cao W."/>
        </authorList>
    </citation>
    <scope>NUCLEOTIDE SEQUENCE</scope>
    <source>
        <strain evidence="3">Rmic-2018</strain>
        <tissue evidence="3">Larvae</tissue>
    </source>
</reference>
<keyword evidence="1" id="KW-1133">Transmembrane helix</keyword>
<comment type="caution">
    <text evidence="3">The sequence shown here is derived from an EMBL/GenBank/DDBJ whole genome shotgun (WGS) entry which is preliminary data.</text>
</comment>
<name>A0A9J6EMV1_RHIMP</name>
<accession>A0A9J6EMV1</accession>
<keyword evidence="1" id="KW-0472">Membrane</keyword>
<gene>
    <name evidence="3" type="ORF">HPB51_010603</name>
</gene>
<dbReference type="Proteomes" id="UP000821866">
    <property type="component" value="Chromosome 11"/>
</dbReference>
<dbReference type="InterPro" id="IPR039545">
    <property type="entry name" value="PGAP2"/>
</dbReference>
<feature type="transmembrane region" description="Helical" evidence="1">
    <location>
        <begin position="149"/>
        <end position="167"/>
    </location>
</feature>
<proteinExistence type="predicted"/>
<dbReference type="VEuPathDB" id="VectorBase:LOC119170087"/>
<dbReference type="AlphaFoldDB" id="A0A9J6EMV1"/>
<evidence type="ECO:0000313" key="4">
    <source>
        <dbReference type="Proteomes" id="UP000821866"/>
    </source>
</evidence>
<protein>
    <recommendedName>
        <fullName evidence="2">CWH43-like N-terminal domain-containing protein</fullName>
    </recommendedName>
</protein>